<evidence type="ECO:0000259" key="4">
    <source>
        <dbReference type="PROSITE" id="PS50837"/>
    </source>
</evidence>
<feature type="repeat" description="ANK" evidence="3">
    <location>
        <begin position="1001"/>
        <end position="1035"/>
    </location>
</feature>
<proteinExistence type="predicted"/>
<dbReference type="PROSITE" id="PS50297">
    <property type="entry name" value="ANK_REP_REGION"/>
    <property type="match status" value="3"/>
</dbReference>
<protein>
    <submittedName>
        <fullName evidence="5">Ankyrin repeat-containing domain protein</fullName>
    </submittedName>
</protein>
<evidence type="ECO:0000256" key="2">
    <source>
        <dbReference type="ARBA" id="ARBA00023043"/>
    </source>
</evidence>
<dbReference type="Pfam" id="PF24883">
    <property type="entry name" value="NPHP3_N"/>
    <property type="match status" value="1"/>
</dbReference>
<keyword evidence="2 3" id="KW-0040">ANK repeat</keyword>
<gene>
    <name evidence="5" type="ORF">B0I35DRAFT_356426</name>
</gene>
<dbReference type="PANTHER" id="PTHR24123">
    <property type="entry name" value="ANKYRIN REPEAT-CONTAINING"/>
    <property type="match status" value="1"/>
</dbReference>
<dbReference type="Gene3D" id="3.40.50.300">
    <property type="entry name" value="P-loop containing nucleotide triphosphate hydrolases"/>
    <property type="match status" value="1"/>
</dbReference>
<evidence type="ECO:0000256" key="1">
    <source>
        <dbReference type="ARBA" id="ARBA00022737"/>
    </source>
</evidence>
<accession>A0A8K0SNM4</accession>
<dbReference type="InterPro" id="IPR027417">
    <property type="entry name" value="P-loop_NTPase"/>
</dbReference>
<name>A0A8K0SNM4_9HYPO</name>
<feature type="repeat" description="ANK" evidence="3">
    <location>
        <begin position="1675"/>
        <end position="1712"/>
    </location>
</feature>
<reference evidence="5" key="1">
    <citation type="journal article" date="2021" name="Nat. Commun.">
        <title>Genetic determinants of endophytism in the Arabidopsis root mycobiome.</title>
        <authorList>
            <person name="Mesny F."/>
            <person name="Miyauchi S."/>
            <person name="Thiergart T."/>
            <person name="Pickel B."/>
            <person name="Atanasova L."/>
            <person name="Karlsson M."/>
            <person name="Huettel B."/>
            <person name="Barry K.W."/>
            <person name="Haridas S."/>
            <person name="Chen C."/>
            <person name="Bauer D."/>
            <person name="Andreopoulos W."/>
            <person name="Pangilinan J."/>
            <person name="LaButti K."/>
            <person name="Riley R."/>
            <person name="Lipzen A."/>
            <person name="Clum A."/>
            <person name="Drula E."/>
            <person name="Henrissat B."/>
            <person name="Kohler A."/>
            <person name="Grigoriev I.V."/>
            <person name="Martin F.M."/>
            <person name="Hacquard S."/>
        </authorList>
    </citation>
    <scope>NUCLEOTIDE SEQUENCE</scope>
    <source>
        <strain evidence="5">MPI-CAGE-CH-0235</strain>
    </source>
</reference>
<dbReference type="PRINTS" id="PR01415">
    <property type="entry name" value="ANKYRIN"/>
</dbReference>
<feature type="repeat" description="ANK" evidence="3">
    <location>
        <begin position="1148"/>
        <end position="1169"/>
    </location>
</feature>
<dbReference type="SMART" id="SM00248">
    <property type="entry name" value="ANK"/>
    <property type="match status" value="24"/>
</dbReference>
<evidence type="ECO:0000313" key="6">
    <source>
        <dbReference type="Proteomes" id="UP000813444"/>
    </source>
</evidence>
<organism evidence="5 6">
    <name type="scientific">Stachybotrys elegans</name>
    <dbReference type="NCBI Taxonomy" id="80388"/>
    <lineage>
        <taxon>Eukaryota</taxon>
        <taxon>Fungi</taxon>
        <taxon>Dikarya</taxon>
        <taxon>Ascomycota</taxon>
        <taxon>Pezizomycotina</taxon>
        <taxon>Sordariomycetes</taxon>
        <taxon>Hypocreomycetidae</taxon>
        <taxon>Hypocreales</taxon>
        <taxon>Stachybotryaceae</taxon>
        <taxon>Stachybotrys</taxon>
    </lineage>
</organism>
<dbReference type="EMBL" id="JAGPNK010000010">
    <property type="protein sequence ID" value="KAH7312628.1"/>
    <property type="molecule type" value="Genomic_DNA"/>
</dbReference>
<feature type="domain" description="NACHT" evidence="4">
    <location>
        <begin position="93"/>
        <end position="235"/>
    </location>
</feature>
<evidence type="ECO:0000313" key="5">
    <source>
        <dbReference type="EMBL" id="KAH7312628.1"/>
    </source>
</evidence>
<dbReference type="Gene3D" id="1.25.40.20">
    <property type="entry name" value="Ankyrin repeat-containing domain"/>
    <property type="match status" value="9"/>
</dbReference>
<dbReference type="PROSITE" id="PS50837">
    <property type="entry name" value="NACHT"/>
    <property type="match status" value="1"/>
</dbReference>
<dbReference type="SUPFAM" id="SSF52540">
    <property type="entry name" value="P-loop containing nucleoside triphosphate hydrolases"/>
    <property type="match status" value="1"/>
</dbReference>
<dbReference type="Pfam" id="PF00023">
    <property type="entry name" value="Ank"/>
    <property type="match status" value="2"/>
</dbReference>
<dbReference type="SUPFAM" id="SSF48403">
    <property type="entry name" value="Ankyrin repeat"/>
    <property type="match status" value="5"/>
</dbReference>
<dbReference type="InterPro" id="IPR036770">
    <property type="entry name" value="Ankyrin_rpt-contain_sf"/>
</dbReference>
<dbReference type="InterPro" id="IPR056884">
    <property type="entry name" value="NPHP3-like_N"/>
</dbReference>
<keyword evidence="6" id="KW-1185">Reference proteome</keyword>
<feature type="repeat" description="ANK" evidence="3">
    <location>
        <begin position="864"/>
        <end position="898"/>
    </location>
</feature>
<sequence length="1920" mass="211350">MADYDYDVVSSDGSDYDTAVRVDRDDVSDYNPEQILPESGESIKKIRAWLEPTTYDVAGGEYRKHHVSRVGGTGAWLTSSANYLEWLQSKNQGLLWIKGIPGSGKSVMAAMLIEELARSNPGSPVLFFFFRQIIKANHEPQSLLRDWMDQLLSYSPPLQKLLLGYAESNVSVTSLSVDTLWKDFKMALLGLSQKVFCVADALDEMDNGHDHFLHELGSLGQWHPERVKVLITSRPVPNVEAPLRNSPSLQIRLEEDKVDVDISTYVHHSLSHSTIPESEWPVIVSAVPGRANGLFLYAKLAMNAFLEPGADISAVLERLPVDLNVLYTDLLTEHALRSGVPPEFQLLILRFVTHAARPLRLLELSEVLRVCGAGAGVATRDLKTIKGLVRTACGPLLEILPNETVSVIHHSFTEYLKDMSRHGSGYPVLGAGPSHARLALACLDYVQATLPRFNIDGRYVYKGDSILRETRLSFPFSHYACRNWHHHVRSSESAGYDQAELNAKIRPFLEDDKRARACMTLATRYFFTETSTPLHFAARLGLVSFTTELLEHMDADTLDGSNVPPSHLAVTTGNAATLRLLMGAGANPEYELPGPYSDVRQRLLHTAVKCEYSNVVRVLLEAGANPVAKQTHPPQAQRPGPRIEYTPLMMACERSDMQIIEAILPFVQDINSVNEALGWAVGSRCSKVVSRILEHPGVNVNAKITDETLRLVTGHFHAKVTDETPLYAALRIGNSEQIIALLQAGADPKTMNSLALLGSNNALSSRSAIQPEDIATIFHLLVKAGANVNALMDNKRTPLHFSAHPMVTRLLLDAGADAKATDMRSATPLHCLLTDGFAPREAIMECMQLLVEEGHADINAVQSDGRTPILCAVHEQRVLTDVVYKLLEYGADPAATDKGGNGMFHIVRFGAHDQLWRDLITHGADINKPNLAGLSPLLCAKGRERVQVLLELGADINAVDSNGESFLFHQVVEASPKQQGSLDILKYYLDQGASVHIRSHDGRTCLHASLSSCNMFPAKLQLLVDSGLDIKAMDSHGNGALHELGRHTWNYRKDDFVNYWNFFLERGLDPEQTNHAGQTPLHVLCSTPTKRESYAKETYIDVLISSTAHFDHQDAKGNTSLHYAAAECEVKTKKLIDAGANPTVTNHDGLTPLHMAARSGQGNIVGLLLCTLGRLEAGSTSSLPVLTPPFFSSLPAPVPGVNAIARDFGRGDITPLFYACQAEDREMTNLLLQAGADPQIGNIADRCAAIEAGGGISEPQHQVSGNPSTPNLREAVREALPNMNTVRWLVEKLHVDINEIQLGADGKQIPDPGSSAVLSLANGERWWQVYQALPYLLSAGVDLTVRNSQGQTPLLLALQGTSSYLAGIYRQEVARILIDAGADVDAALPIRQTYNGFSSCLASAFPNMDMVRLLLSRGAKVTTDAMLAAIKYRNVELLQLLLEKGGDANSPFLRRRPRSYVSDSPSGHLLYSAAEKYWPRPRSGSRFFRESSDSEDDDVKETDAEKLQRLQTTNAMVRLLLKHGADPLAKCLVQYRSASAVDMDSAFSESEDKGEVPLVHFLAVKGGHLDCILDHIASDINHRDSLGRTLLHAVCDSQYGPDRIVEYGSGDERHRTTVFQRLLMLGADIRACDNRGRNVVHYMAMIQRPAKRSYQVSFSVVLDTAPDLIDGIDSDGNTPLHHAVFRAPRRDSSSEAAGLLLSAGANASVANKDGDNLLHILGRLVRQDVSSYANCELFRALALRGADINGRNVDGQTPLFSVIQAMLKRGSQADEKWLSDSDIKKLREIMAPGRGKFQQILQDNRGKIYRMMKELKYRYTDFERLFHLQGRYEVLRMLADLGADFFVRDNRGRSLLHVAAEGSLHPFKDLMEMGLDVMAEDHRQQTPLDVAAAFGNSDVLGLFEQDSKKVTTSSDYDVDT</sequence>
<dbReference type="PROSITE" id="PS50088">
    <property type="entry name" value="ANK_REPEAT"/>
    <property type="match status" value="6"/>
</dbReference>
<keyword evidence="1" id="KW-0677">Repeat</keyword>
<feature type="repeat" description="ANK" evidence="3">
    <location>
        <begin position="721"/>
        <end position="753"/>
    </location>
</feature>
<dbReference type="PANTHER" id="PTHR24123:SF33">
    <property type="entry name" value="PROTEIN HOS4"/>
    <property type="match status" value="1"/>
</dbReference>
<dbReference type="Pfam" id="PF12796">
    <property type="entry name" value="Ank_2"/>
    <property type="match status" value="3"/>
</dbReference>
<dbReference type="InterPro" id="IPR051165">
    <property type="entry name" value="Multifunctional_ANK_Repeat"/>
</dbReference>
<dbReference type="InterPro" id="IPR007111">
    <property type="entry name" value="NACHT_NTPase"/>
</dbReference>
<dbReference type="OrthoDB" id="21416at2759"/>
<evidence type="ECO:0000256" key="3">
    <source>
        <dbReference type="PROSITE-ProRule" id="PRU00023"/>
    </source>
</evidence>
<feature type="repeat" description="ANK" evidence="3">
    <location>
        <begin position="1211"/>
        <end position="1243"/>
    </location>
</feature>
<dbReference type="InterPro" id="IPR002110">
    <property type="entry name" value="Ankyrin_rpt"/>
</dbReference>
<comment type="caution">
    <text evidence="5">The sequence shown here is derived from an EMBL/GenBank/DDBJ whole genome shotgun (WGS) entry which is preliminary data.</text>
</comment>
<dbReference type="Proteomes" id="UP000813444">
    <property type="component" value="Unassembled WGS sequence"/>
</dbReference>